<sequence>MLSTAKDSFSLGNTLEVSYTITEDTPGINMVSTAKKYIN</sequence>
<comment type="caution">
    <text evidence="1">The sequence shown here is derived from an EMBL/GenBank/DDBJ whole genome shotgun (WGS) entry which is preliminary data.</text>
</comment>
<dbReference type="EMBL" id="AFBN01000003">
    <property type="protein sequence ID" value="EGF59922.1"/>
    <property type="molecule type" value="Genomic_DNA"/>
</dbReference>
<evidence type="ECO:0000313" key="1">
    <source>
        <dbReference type="EMBL" id="EGF59922.1"/>
    </source>
</evidence>
<organism evidence="1 2">
    <name type="scientific">Bacteroides fluxus YIT 12057</name>
    <dbReference type="NCBI Taxonomy" id="763034"/>
    <lineage>
        <taxon>Bacteria</taxon>
        <taxon>Pseudomonadati</taxon>
        <taxon>Bacteroidota</taxon>
        <taxon>Bacteroidia</taxon>
        <taxon>Bacteroidales</taxon>
        <taxon>Bacteroidaceae</taxon>
        <taxon>Bacteroides</taxon>
    </lineage>
</organism>
<dbReference type="AlphaFoldDB" id="F3PMY4"/>
<keyword evidence="2" id="KW-1185">Reference proteome</keyword>
<dbReference type="HOGENOM" id="CLU_3304701_0_0_10"/>
<accession>F3PMY4</accession>
<reference evidence="1 2" key="1">
    <citation type="submission" date="2011-02" db="EMBL/GenBank/DDBJ databases">
        <authorList>
            <person name="Weinstock G."/>
            <person name="Sodergren E."/>
            <person name="Clifton S."/>
            <person name="Fulton L."/>
            <person name="Fulton B."/>
            <person name="Courtney L."/>
            <person name="Fronick C."/>
            <person name="Harrison M."/>
            <person name="Strong C."/>
            <person name="Farmer C."/>
            <person name="Delahaunty K."/>
            <person name="Markovic C."/>
            <person name="Hall O."/>
            <person name="Minx P."/>
            <person name="Tomlinson C."/>
            <person name="Mitreva M."/>
            <person name="Hou S."/>
            <person name="Chen J."/>
            <person name="Wollam A."/>
            <person name="Pepin K.H."/>
            <person name="Johnson M."/>
            <person name="Bhonagiri V."/>
            <person name="Zhang X."/>
            <person name="Suruliraj S."/>
            <person name="Warren W."/>
            <person name="Chinwalla A."/>
            <person name="Mardis E.R."/>
            <person name="Wilson R.K."/>
        </authorList>
    </citation>
    <scope>NUCLEOTIDE SEQUENCE [LARGE SCALE GENOMIC DNA]</scope>
    <source>
        <strain evidence="1 2">YIT 12057</strain>
    </source>
</reference>
<name>F3PMY4_9BACE</name>
<gene>
    <name evidence="1" type="ORF">HMPREF9446_00070</name>
</gene>
<proteinExistence type="predicted"/>
<protein>
    <submittedName>
        <fullName evidence="1">Uncharacterized protein</fullName>
    </submittedName>
</protein>
<dbReference type="Proteomes" id="UP000003416">
    <property type="component" value="Unassembled WGS sequence"/>
</dbReference>
<dbReference type="STRING" id="763034.HMPREF9446_00070"/>
<evidence type="ECO:0000313" key="2">
    <source>
        <dbReference type="Proteomes" id="UP000003416"/>
    </source>
</evidence>